<name>U2PXF6_9ACTN</name>
<feature type="region of interest" description="Disordered" evidence="1">
    <location>
        <begin position="28"/>
        <end position="53"/>
    </location>
</feature>
<organism evidence="2 3">
    <name type="scientific">Propionibacterium acidifaciens F0233</name>
    <dbReference type="NCBI Taxonomy" id="553198"/>
    <lineage>
        <taxon>Bacteria</taxon>
        <taxon>Bacillati</taxon>
        <taxon>Actinomycetota</taxon>
        <taxon>Actinomycetes</taxon>
        <taxon>Propionibacteriales</taxon>
        <taxon>Propionibacteriaceae</taxon>
        <taxon>Propionibacterium</taxon>
    </lineage>
</organism>
<protein>
    <submittedName>
        <fullName evidence="2">Uncharacterized protein</fullName>
    </submittedName>
</protein>
<accession>U2PXF6</accession>
<comment type="caution">
    <text evidence="2">The sequence shown here is derived from an EMBL/GenBank/DDBJ whole genome shotgun (WGS) entry which is preliminary data.</text>
</comment>
<reference evidence="2" key="1">
    <citation type="submission" date="2013-08" db="EMBL/GenBank/DDBJ databases">
        <authorList>
            <person name="Durkin A.S."/>
            <person name="Haft D.R."/>
            <person name="McCorrison J."/>
            <person name="Torralba M."/>
            <person name="Gillis M."/>
            <person name="Haft D.H."/>
            <person name="Methe B."/>
            <person name="Sutton G."/>
            <person name="Nelson K.E."/>
        </authorList>
    </citation>
    <scope>NUCLEOTIDE SEQUENCE [LARGE SCALE GENOMIC DNA]</scope>
    <source>
        <strain evidence="2">F0233</strain>
    </source>
</reference>
<evidence type="ECO:0000313" key="3">
    <source>
        <dbReference type="Proteomes" id="UP000017052"/>
    </source>
</evidence>
<keyword evidence="3" id="KW-1185">Reference proteome</keyword>
<dbReference type="AlphaFoldDB" id="U2PXF6"/>
<feature type="compositionally biased region" description="Basic and acidic residues" evidence="1">
    <location>
        <begin position="43"/>
        <end position="53"/>
    </location>
</feature>
<gene>
    <name evidence="2" type="ORF">HMPREF0682_2746</name>
</gene>
<dbReference type="Proteomes" id="UP000017052">
    <property type="component" value="Unassembled WGS sequence"/>
</dbReference>
<proteinExistence type="predicted"/>
<evidence type="ECO:0000313" key="2">
    <source>
        <dbReference type="EMBL" id="ERK55200.1"/>
    </source>
</evidence>
<dbReference type="EMBL" id="ACVN02000192">
    <property type="protein sequence ID" value="ERK55200.1"/>
    <property type="molecule type" value="Genomic_DNA"/>
</dbReference>
<sequence>MLSVLLVSKVFTIDSPRAADRAIEMVSDRGTPIGDGGPTGHESWCDPRTARIT</sequence>
<evidence type="ECO:0000256" key="1">
    <source>
        <dbReference type="SAM" id="MobiDB-lite"/>
    </source>
</evidence>